<evidence type="ECO:0000313" key="3">
    <source>
        <dbReference type="EMBL" id="QWW21406.1"/>
    </source>
</evidence>
<dbReference type="PANTHER" id="PTHR11567:SF195">
    <property type="entry name" value="ACID PHOSPHATASE, PUTATIVE (AFU_ORTHOLOGUE AFUA_3G14570)-RELATED"/>
    <property type="match status" value="1"/>
</dbReference>
<feature type="signal peptide" evidence="2">
    <location>
        <begin position="1"/>
        <end position="16"/>
    </location>
</feature>
<comment type="similarity">
    <text evidence="1">Belongs to the histidine acid phosphatase family.</text>
</comment>
<name>A0A8F2W084_CANAR</name>
<evidence type="ECO:0000256" key="1">
    <source>
        <dbReference type="ARBA" id="ARBA00005375"/>
    </source>
</evidence>
<dbReference type="AlphaFoldDB" id="A0A8F2W084"/>
<dbReference type="EMBL" id="CP076749">
    <property type="protein sequence ID" value="QWW21406.1"/>
    <property type="molecule type" value="Genomic_DNA"/>
</dbReference>
<dbReference type="GO" id="GO:0016791">
    <property type="term" value="F:phosphatase activity"/>
    <property type="evidence" value="ECO:0007669"/>
    <property type="project" value="TreeGrafter"/>
</dbReference>
<dbReference type="Proteomes" id="UP000825438">
    <property type="component" value="Chromosome I"/>
</dbReference>
<dbReference type="Pfam" id="PF00328">
    <property type="entry name" value="His_Phos_2"/>
    <property type="match status" value="1"/>
</dbReference>
<sequence>MRLSLSIATVLSLAQALIYPQHYPPADSPITNLDKVFSPAQGTNGGIYSLQQENDNYGAYNFCNMPHVRKSEYKVPDGYKLEYVEVIHRHHKRTPYASNVFPKEDIPLSCDGVIDFYYGQVKSENSSALVGWNSYVDLQNPFAAQYGFNGSCQFPQLSQGGLEDSFQHGKDLYENYHSNLGFLPESYDSEKVKFFATNNVITSQVAGALISGMFRDLDGNNVEVSVQRAASDYLEPKYSCSGADQVKKYILASDPWEEHLRRSKGLFSELDAISGVNPDDRGWHVSWDHYFDNLAHRKCHGLPLPCKIGEPENCISEEQAEQVFRLGDYEYSFQHRLASQSTYYSVARYGVFLQKLQQHLQEAMSHSSKVIYRHNVAHDGSVAPLLGALQIEELRWPGMGAEVVFELWSRGNDHFIRALYGGQALKTSTELGVLDMVPVEKFFDYLDSFLKDNNIRALPSKPASNDILKVEYLDVNLNNSRKLMGNISSLSVETKEVTESQESTVEAMLPLKSIRNELSWTDKVMD</sequence>
<accession>A0A8F2W084</accession>
<dbReference type="InterPro" id="IPR029033">
    <property type="entry name" value="His_PPase_superfam"/>
</dbReference>
<dbReference type="SUPFAM" id="SSF53254">
    <property type="entry name" value="Phosphoglycerate mutase-like"/>
    <property type="match status" value="1"/>
</dbReference>
<protein>
    <recommendedName>
        <fullName evidence="4">Acid phosphatase</fullName>
    </recommendedName>
</protein>
<organism evidence="3">
    <name type="scientific">Candidozyma auris</name>
    <name type="common">Yeast</name>
    <name type="synonym">Candida auris</name>
    <dbReference type="NCBI Taxonomy" id="498019"/>
    <lineage>
        <taxon>Eukaryota</taxon>
        <taxon>Fungi</taxon>
        <taxon>Dikarya</taxon>
        <taxon>Ascomycota</taxon>
        <taxon>Saccharomycotina</taxon>
        <taxon>Pichiomycetes</taxon>
        <taxon>Metschnikowiaceae</taxon>
        <taxon>Candidozyma</taxon>
    </lineage>
</organism>
<dbReference type="InterPro" id="IPR050645">
    <property type="entry name" value="Histidine_acid_phosphatase"/>
</dbReference>
<dbReference type="Gene3D" id="3.40.50.1240">
    <property type="entry name" value="Phosphoglycerate mutase-like"/>
    <property type="match status" value="1"/>
</dbReference>
<keyword evidence="2" id="KW-0732">Signal</keyword>
<feature type="chain" id="PRO_5034323308" description="Acid phosphatase" evidence="2">
    <location>
        <begin position="17"/>
        <end position="526"/>
    </location>
</feature>
<dbReference type="InterPro" id="IPR000560">
    <property type="entry name" value="His_Pase_clade-2"/>
</dbReference>
<proteinExistence type="inferred from homology"/>
<gene>
    <name evidence="3" type="ORF">CA7LBN_000152</name>
</gene>
<dbReference type="PANTHER" id="PTHR11567">
    <property type="entry name" value="ACID PHOSPHATASE-RELATED"/>
    <property type="match status" value="1"/>
</dbReference>
<reference evidence="3" key="1">
    <citation type="submission" date="2021-06" db="EMBL/GenBank/DDBJ databases">
        <title>Candida auris outbreak in lebanese hospital.</title>
        <authorList>
            <person name="Finianos M."/>
        </authorList>
    </citation>
    <scope>NUCLEOTIDE SEQUENCE</scope>
    <source>
        <strain evidence="3">CA7LBN</strain>
    </source>
</reference>
<evidence type="ECO:0000256" key="2">
    <source>
        <dbReference type="SAM" id="SignalP"/>
    </source>
</evidence>
<evidence type="ECO:0008006" key="4">
    <source>
        <dbReference type="Google" id="ProtNLM"/>
    </source>
</evidence>